<name>A0AAJ0HXN4_9PEZI</name>
<organism evidence="2 3">
    <name type="scientific">Lasiosphaeria hispida</name>
    <dbReference type="NCBI Taxonomy" id="260671"/>
    <lineage>
        <taxon>Eukaryota</taxon>
        <taxon>Fungi</taxon>
        <taxon>Dikarya</taxon>
        <taxon>Ascomycota</taxon>
        <taxon>Pezizomycotina</taxon>
        <taxon>Sordariomycetes</taxon>
        <taxon>Sordariomycetidae</taxon>
        <taxon>Sordariales</taxon>
        <taxon>Lasiosphaeriaceae</taxon>
        <taxon>Lasiosphaeria</taxon>
    </lineage>
</organism>
<evidence type="ECO:0000313" key="3">
    <source>
        <dbReference type="Proteomes" id="UP001275084"/>
    </source>
</evidence>
<dbReference type="EMBL" id="JAUIQD010000001">
    <property type="protein sequence ID" value="KAK3364587.1"/>
    <property type="molecule type" value="Genomic_DNA"/>
</dbReference>
<evidence type="ECO:0000256" key="1">
    <source>
        <dbReference type="SAM" id="SignalP"/>
    </source>
</evidence>
<keyword evidence="3" id="KW-1185">Reference proteome</keyword>
<dbReference type="AlphaFoldDB" id="A0AAJ0HXN4"/>
<sequence>MKLRLWQLPASLLTLAALATAFPDIKSNTTRARAGASLSKKPILATADEGVLKFAADLLRYVNTIDTLMSEVERTVDEGLPLELLDETLEAVKRVESLTGPKFPSVSELVAELRSDVADIKSLMDKTRRVLRRDRPERESKFDICVDNVVSVTQGPERGVTEKEFKVLVGFR</sequence>
<reference evidence="2" key="2">
    <citation type="submission" date="2023-06" db="EMBL/GenBank/DDBJ databases">
        <authorList>
            <consortium name="Lawrence Berkeley National Laboratory"/>
            <person name="Haridas S."/>
            <person name="Hensen N."/>
            <person name="Bonometti L."/>
            <person name="Westerberg I."/>
            <person name="Brannstrom I.O."/>
            <person name="Guillou S."/>
            <person name="Cros-Aarteil S."/>
            <person name="Calhoun S."/>
            <person name="Kuo A."/>
            <person name="Mondo S."/>
            <person name="Pangilinan J."/>
            <person name="Riley R."/>
            <person name="Labutti K."/>
            <person name="Andreopoulos B."/>
            <person name="Lipzen A."/>
            <person name="Chen C."/>
            <person name="Yanf M."/>
            <person name="Daum C."/>
            <person name="Ng V."/>
            <person name="Clum A."/>
            <person name="Steindorff A."/>
            <person name="Ohm R."/>
            <person name="Martin F."/>
            <person name="Silar P."/>
            <person name="Natvig D."/>
            <person name="Lalanne C."/>
            <person name="Gautier V."/>
            <person name="Ament-Velasquez S.L."/>
            <person name="Kruys A."/>
            <person name="Hutchinson M.I."/>
            <person name="Powell A.J."/>
            <person name="Barry K."/>
            <person name="Miller A.N."/>
            <person name="Grigoriev I.V."/>
            <person name="Debuchy R."/>
            <person name="Gladieux P."/>
            <person name="Thoren M.H."/>
            <person name="Johannesson H."/>
        </authorList>
    </citation>
    <scope>NUCLEOTIDE SEQUENCE</scope>
    <source>
        <strain evidence="2">CBS 955.72</strain>
    </source>
</reference>
<feature type="chain" id="PRO_5042493399" description="Cell wall protein" evidence="1">
    <location>
        <begin position="22"/>
        <end position="172"/>
    </location>
</feature>
<keyword evidence="1" id="KW-0732">Signal</keyword>
<reference evidence="2" key="1">
    <citation type="journal article" date="2023" name="Mol. Phylogenet. Evol.">
        <title>Genome-scale phylogeny and comparative genomics of the fungal order Sordariales.</title>
        <authorList>
            <person name="Hensen N."/>
            <person name="Bonometti L."/>
            <person name="Westerberg I."/>
            <person name="Brannstrom I.O."/>
            <person name="Guillou S."/>
            <person name="Cros-Aarteil S."/>
            <person name="Calhoun S."/>
            <person name="Haridas S."/>
            <person name="Kuo A."/>
            <person name="Mondo S."/>
            <person name="Pangilinan J."/>
            <person name="Riley R."/>
            <person name="LaButti K."/>
            <person name="Andreopoulos B."/>
            <person name="Lipzen A."/>
            <person name="Chen C."/>
            <person name="Yan M."/>
            <person name="Daum C."/>
            <person name="Ng V."/>
            <person name="Clum A."/>
            <person name="Steindorff A."/>
            <person name="Ohm R.A."/>
            <person name="Martin F."/>
            <person name="Silar P."/>
            <person name="Natvig D.O."/>
            <person name="Lalanne C."/>
            <person name="Gautier V."/>
            <person name="Ament-Velasquez S.L."/>
            <person name="Kruys A."/>
            <person name="Hutchinson M.I."/>
            <person name="Powell A.J."/>
            <person name="Barry K."/>
            <person name="Miller A.N."/>
            <person name="Grigoriev I.V."/>
            <person name="Debuchy R."/>
            <person name="Gladieux P."/>
            <person name="Hiltunen Thoren M."/>
            <person name="Johannesson H."/>
        </authorList>
    </citation>
    <scope>NUCLEOTIDE SEQUENCE</scope>
    <source>
        <strain evidence="2">CBS 955.72</strain>
    </source>
</reference>
<gene>
    <name evidence="2" type="ORF">B0T25DRAFT_530583</name>
</gene>
<comment type="caution">
    <text evidence="2">The sequence shown here is derived from an EMBL/GenBank/DDBJ whole genome shotgun (WGS) entry which is preliminary data.</text>
</comment>
<accession>A0AAJ0HXN4</accession>
<dbReference type="Proteomes" id="UP001275084">
    <property type="component" value="Unassembled WGS sequence"/>
</dbReference>
<feature type="signal peptide" evidence="1">
    <location>
        <begin position="1"/>
        <end position="21"/>
    </location>
</feature>
<evidence type="ECO:0008006" key="4">
    <source>
        <dbReference type="Google" id="ProtNLM"/>
    </source>
</evidence>
<protein>
    <recommendedName>
        <fullName evidence="4">Cell wall protein</fullName>
    </recommendedName>
</protein>
<proteinExistence type="predicted"/>
<evidence type="ECO:0000313" key="2">
    <source>
        <dbReference type="EMBL" id="KAK3364587.1"/>
    </source>
</evidence>